<evidence type="ECO:0000313" key="2">
    <source>
        <dbReference type="EMBL" id="PSM45113.1"/>
    </source>
</evidence>
<dbReference type="EMBL" id="PYBJ01000001">
    <property type="protein sequence ID" value="PSM45113.1"/>
    <property type="molecule type" value="Genomic_DNA"/>
</dbReference>
<dbReference type="AlphaFoldDB" id="A0A2P8QFT2"/>
<gene>
    <name evidence="2" type="ORF">C6Y14_03270</name>
</gene>
<organism evidence="2 3">
    <name type="scientific">Streptomyces dioscori</name>
    <dbReference type="NCBI Taxonomy" id="2109333"/>
    <lineage>
        <taxon>Bacteria</taxon>
        <taxon>Bacillati</taxon>
        <taxon>Actinomycetota</taxon>
        <taxon>Actinomycetes</taxon>
        <taxon>Kitasatosporales</taxon>
        <taxon>Streptomycetaceae</taxon>
        <taxon>Streptomyces</taxon>
        <taxon>Streptomyces aurantiacus group</taxon>
    </lineage>
</organism>
<feature type="chain" id="PRO_5015158235" evidence="1">
    <location>
        <begin position="26"/>
        <end position="88"/>
    </location>
</feature>
<evidence type="ECO:0000256" key="1">
    <source>
        <dbReference type="SAM" id="SignalP"/>
    </source>
</evidence>
<comment type="caution">
    <text evidence="2">The sequence shown here is derived from an EMBL/GenBank/DDBJ whole genome shotgun (WGS) entry which is preliminary data.</text>
</comment>
<protein>
    <submittedName>
        <fullName evidence="2">Uncharacterized protein</fullName>
    </submittedName>
</protein>
<keyword evidence="1" id="KW-0732">Signal</keyword>
<evidence type="ECO:0000313" key="3">
    <source>
        <dbReference type="Proteomes" id="UP000240429"/>
    </source>
</evidence>
<reference evidence="2 3" key="1">
    <citation type="submission" date="2018-03" db="EMBL/GenBank/DDBJ databases">
        <title>Streptomyces dioscori sp. nov., a novel endophytic actinobacterium isolated from bulbil of Dioscorea bulbifera L.</title>
        <authorList>
            <person name="Zhikuan W."/>
        </authorList>
    </citation>
    <scope>NUCLEOTIDE SEQUENCE [LARGE SCALE GENOMIC DNA]</scope>
    <source>
        <strain evidence="2 3">A217</strain>
    </source>
</reference>
<name>A0A2P8QFT2_9ACTN</name>
<dbReference type="Proteomes" id="UP000240429">
    <property type="component" value="Unassembled WGS sequence"/>
</dbReference>
<proteinExistence type="predicted"/>
<accession>A0A2P8QFT2</accession>
<dbReference type="RefSeq" id="WP_107014870.1">
    <property type="nucleotide sequence ID" value="NZ_KZ679038.1"/>
</dbReference>
<dbReference type="OrthoDB" id="9913051at2"/>
<feature type="signal peptide" evidence="1">
    <location>
        <begin position="1"/>
        <end position="25"/>
    </location>
</feature>
<keyword evidence="3" id="KW-1185">Reference proteome</keyword>
<sequence>MLRKFIAAVAVTIGISLAGAGIATAATSAAVERVRPTAEVSAAAVWRTIGYYETLSECQARGKLYVALGWAKAWACDDVGAWRLRVLD</sequence>